<reference evidence="3" key="2">
    <citation type="submission" date="2016-06" db="UniProtKB">
        <authorList>
            <consortium name="WormBaseParasite"/>
        </authorList>
    </citation>
    <scope>IDENTIFICATION</scope>
</reference>
<dbReference type="Pfam" id="PF00651">
    <property type="entry name" value="BTB"/>
    <property type="match status" value="1"/>
</dbReference>
<dbReference type="InterPro" id="IPR000210">
    <property type="entry name" value="BTB/POZ_dom"/>
</dbReference>
<dbReference type="SUPFAM" id="SSF54695">
    <property type="entry name" value="POZ domain"/>
    <property type="match status" value="1"/>
</dbReference>
<dbReference type="InterPro" id="IPR011333">
    <property type="entry name" value="SKP1/BTB/POZ_sf"/>
</dbReference>
<evidence type="ECO:0000313" key="3">
    <source>
        <dbReference type="WBParaSite" id="GPLIN_000045000"/>
    </source>
</evidence>
<reference evidence="2" key="1">
    <citation type="submission" date="2014-05" db="EMBL/GenBank/DDBJ databases">
        <title>The genome and life-stage specific transcriptomes of Globodera pallida elucidate key aspects of plant parasitism by a cyst nematode.</title>
        <authorList>
            <person name="Cotton J.A."/>
            <person name="Lilley C.J."/>
            <person name="Jones L.M."/>
            <person name="Kikuchi T."/>
            <person name="Reid A.J."/>
            <person name="Thorpe P."/>
            <person name="Tsai I.J."/>
            <person name="Beasley H."/>
            <person name="Blok V."/>
            <person name="Cock P.J.A."/>
            <person name="Van den Akker S.E."/>
            <person name="Holroyd N."/>
            <person name="Hunt M."/>
            <person name="Mantelin S."/>
            <person name="Naghra H."/>
            <person name="Pain A."/>
            <person name="Palomares-Rius J.E."/>
            <person name="Zarowiecki M."/>
            <person name="Berriman M."/>
            <person name="Jones J.T."/>
            <person name="Urwin P.E."/>
        </authorList>
    </citation>
    <scope>NUCLEOTIDE SEQUENCE [LARGE SCALE GENOMIC DNA]</scope>
    <source>
        <strain evidence="2">Lindley</strain>
    </source>
</reference>
<dbReference type="Proteomes" id="UP000050741">
    <property type="component" value="Unassembled WGS sequence"/>
</dbReference>
<dbReference type="CDD" id="cd18186">
    <property type="entry name" value="BTB_POZ_ZBTB_KLHL-like"/>
    <property type="match status" value="1"/>
</dbReference>
<dbReference type="WBParaSite" id="GPLIN_000045000">
    <property type="protein sequence ID" value="GPLIN_000045000"/>
    <property type="gene ID" value="GPLIN_000045000"/>
</dbReference>
<keyword evidence="2" id="KW-1185">Reference proteome</keyword>
<name>A0A183BIM1_GLOPA</name>
<feature type="domain" description="BTB" evidence="1">
    <location>
        <begin position="123"/>
        <end position="226"/>
    </location>
</feature>
<dbReference type="SMART" id="SM00225">
    <property type="entry name" value="BTB"/>
    <property type="match status" value="1"/>
</dbReference>
<organism evidence="2 3">
    <name type="scientific">Globodera pallida</name>
    <name type="common">Potato cyst nematode worm</name>
    <name type="synonym">Heterodera pallida</name>
    <dbReference type="NCBI Taxonomy" id="36090"/>
    <lineage>
        <taxon>Eukaryota</taxon>
        <taxon>Metazoa</taxon>
        <taxon>Ecdysozoa</taxon>
        <taxon>Nematoda</taxon>
        <taxon>Chromadorea</taxon>
        <taxon>Rhabditida</taxon>
        <taxon>Tylenchina</taxon>
        <taxon>Tylenchomorpha</taxon>
        <taxon>Tylenchoidea</taxon>
        <taxon>Heteroderidae</taxon>
        <taxon>Heteroderinae</taxon>
        <taxon>Globodera</taxon>
    </lineage>
</organism>
<proteinExistence type="predicted"/>
<evidence type="ECO:0000313" key="2">
    <source>
        <dbReference type="Proteomes" id="UP000050741"/>
    </source>
</evidence>
<evidence type="ECO:0000259" key="1">
    <source>
        <dbReference type="SMART" id="SM00225"/>
    </source>
</evidence>
<accession>A0A183BIM1</accession>
<dbReference type="PANTHER" id="PTHR22744:SF14">
    <property type="entry name" value="BTB DOMAIN-CONTAINING PROTEIN-RELATED"/>
    <property type="match status" value="1"/>
</dbReference>
<sequence length="266" mass="30137">MNDLTLVKTSLKNRCNSTFIDSTPFASLKFNMGSRHNDYALSYLVISDVGSAVSEPSDVPEEPLAQILFWKWTKRTQLFEKEIILNRGGTTEMIENPTSIVVRILKKRQVVENPCPPLSSLDDDLTVNIDDRQVTVSALRLMSVSPMVRRMLSVDMKEKQQRTINLDGLGINMEQFMDFLEAVSIASSGHPYFPNPKNVLDLLKLADYFQADWLKERCGVYLGNCVEIPLLERILLVERNSFPECFPSRPATNSGDRLNILKGISY</sequence>
<protein>
    <submittedName>
        <fullName evidence="3">BTB domain-containing protein</fullName>
    </submittedName>
</protein>
<dbReference type="Gene3D" id="3.30.710.10">
    <property type="entry name" value="Potassium Channel Kv1.1, Chain A"/>
    <property type="match status" value="1"/>
</dbReference>
<dbReference type="PANTHER" id="PTHR22744">
    <property type="entry name" value="HELIX LOOP HELIX PROTEIN 21-RELATED"/>
    <property type="match status" value="1"/>
</dbReference>
<dbReference type="AlphaFoldDB" id="A0A183BIM1"/>